<gene>
    <name evidence="9" type="ORF">UFOPK1493_00577</name>
</gene>
<dbReference type="CDD" id="cd07326">
    <property type="entry name" value="M56_BlaR1_MecR1_like"/>
    <property type="match status" value="1"/>
</dbReference>
<dbReference type="GO" id="GO:0046872">
    <property type="term" value="F:metal ion binding"/>
    <property type="evidence" value="ECO:0007669"/>
    <property type="project" value="UniProtKB-KW"/>
</dbReference>
<evidence type="ECO:0000259" key="8">
    <source>
        <dbReference type="Pfam" id="PF01435"/>
    </source>
</evidence>
<keyword evidence="3" id="KW-0479">Metal-binding</keyword>
<feature type="transmembrane region" description="Helical" evidence="7">
    <location>
        <begin position="220"/>
        <end position="240"/>
    </location>
</feature>
<evidence type="ECO:0000313" key="9">
    <source>
        <dbReference type="EMBL" id="CAB4544862.1"/>
    </source>
</evidence>
<dbReference type="PANTHER" id="PTHR34978">
    <property type="entry name" value="POSSIBLE SENSOR-TRANSDUCER PROTEIN BLAR"/>
    <property type="match status" value="1"/>
</dbReference>
<feature type="transmembrane region" description="Helical" evidence="7">
    <location>
        <begin position="260"/>
        <end position="279"/>
    </location>
</feature>
<evidence type="ECO:0000256" key="7">
    <source>
        <dbReference type="SAM" id="Phobius"/>
    </source>
</evidence>
<keyword evidence="7" id="KW-0472">Membrane</keyword>
<evidence type="ECO:0000256" key="6">
    <source>
        <dbReference type="ARBA" id="ARBA00023049"/>
    </source>
</evidence>
<comment type="cofactor">
    <cofactor evidence="1">
        <name>Zn(2+)</name>
        <dbReference type="ChEBI" id="CHEBI:29105"/>
    </cofactor>
</comment>
<feature type="transmembrane region" description="Helical" evidence="7">
    <location>
        <begin position="79"/>
        <end position="98"/>
    </location>
</feature>
<evidence type="ECO:0000256" key="5">
    <source>
        <dbReference type="ARBA" id="ARBA00022833"/>
    </source>
</evidence>
<keyword evidence="4" id="KW-0378">Hydrolase</keyword>
<feature type="domain" description="Peptidase M48" evidence="8">
    <location>
        <begin position="121"/>
        <end position="174"/>
    </location>
</feature>
<accession>A0A6J6C0G6</accession>
<sequence>MPGEVVHPLLVALALSLLGTTFHRRLPPRIAARFIAALLVIVMIAAVPTIALLTLATLAHLPPGHPLQWCTVPLHHHDVQAWMGPLAVGLAALAVWRVRRVLAEHRRLICDEGGHHVHVTADAEPYAVTMPGAAGLVVLSSGLVSVLDPVETRVVVAHEQAHARHRHDRYLLLGELVAAVLPPARRLTSRLRFSVERWADDEAAAACGDRRLVAHTIGKVALIAAPPAPIVLAASFVGLGEVERVRMLLEPEVRRVQVPYRAMLTTSGLLVAAFTIYQLHHLAPLLSFLCDHH</sequence>
<evidence type="ECO:0000256" key="1">
    <source>
        <dbReference type="ARBA" id="ARBA00001947"/>
    </source>
</evidence>
<feature type="transmembrane region" description="Helical" evidence="7">
    <location>
        <begin position="6"/>
        <end position="22"/>
    </location>
</feature>
<name>A0A6J6C0G6_9ZZZZ</name>
<evidence type="ECO:0000256" key="3">
    <source>
        <dbReference type="ARBA" id="ARBA00022723"/>
    </source>
</evidence>
<proteinExistence type="predicted"/>
<organism evidence="9">
    <name type="scientific">freshwater metagenome</name>
    <dbReference type="NCBI Taxonomy" id="449393"/>
    <lineage>
        <taxon>unclassified sequences</taxon>
        <taxon>metagenomes</taxon>
        <taxon>ecological metagenomes</taxon>
    </lineage>
</organism>
<dbReference type="EMBL" id="CAEZSR010000012">
    <property type="protein sequence ID" value="CAB4544862.1"/>
    <property type="molecule type" value="Genomic_DNA"/>
</dbReference>
<dbReference type="InterPro" id="IPR001915">
    <property type="entry name" value="Peptidase_M48"/>
</dbReference>
<keyword evidence="7" id="KW-1133">Transmembrane helix</keyword>
<keyword evidence="7" id="KW-0812">Transmembrane</keyword>
<keyword evidence="5" id="KW-0862">Zinc</keyword>
<evidence type="ECO:0000256" key="2">
    <source>
        <dbReference type="ARBA" id="ARBA00022670"/>
    </source>
</evidence>
<reference evidence="9" key="1">
    <citation type="submission" date="2020-05" db="EMBL/GenBank/DDBJ databases">
        <authorList>
            <person name="Chiriac C."/>
            <person name="Salcher M."/>
            <person name="Ghai R."/>
            <person name="Kavagutti S V."/>
        </authorList>
    </citation>
    <scope>NUCLEOTIDE SEQUENCE</scope>
</reference>
<dbReference type="GO" id="GO:0006508">
    <property type="term" value="P:proteolysis"/>
    <property type="evidence" value="ECO:0007669"/>
    <property type="project" value="UniProtKB-KW"/>
</dbReference>
<keyword evidence="2" id="KW-0645">Protease</keyword>
<dbReference type="Pfam" id="PF01435">
    <property type="entry name" value="Peptidase_M48"/>
    <property type="match status" value="1"/>
</dbReference>
<evidence type="ECO:0000256" key="4">
    <source>
        <dbReference type="ARBA" id="ARBA00022801"/>
    </source>
</evidence>
<dbReference type="InterPro" id="IPR052173">
    <property type="entry name" value="Beta-lactam_resp_regulator"/>
</dbReference>
<dbReference type="Gene3D" id="3.30.2010.10">
    <property type="entry name" value="Metalloproteases ('zincins'), catalytic domain"/>
    <property type="match status" value="1"/>
</dbReference>
<dbReference type="GO" id="GO:0004222">
    <property type="term" value="F:metalloendopeptidase activity"/>
    <property type="evidence" value="ECO:0007669"/>
    <property type="project" value="InterPro"/>
</dbReference>
<dbReference type="AlphaFoldDB" id="A0A6J6C0G6"/>
<feature type="transmembrane region" description="Helical" evidence="7">
    <location>
        <begin position="34"/>
        <end position="59"/>
    </location>
</feature>
<protein>
    <submittedName>
        <fullName evidence="9">Unannotated protein</fullName>
    </submittedName>
</protein>
<keyword evidence="6" id="KW-0482">Metalloprotease</keyword>
<dbReference type="PANTHER" id="PTHR34978:SF3">
    <property type="entry name" value="SLR0241 PROTEIN"/>
    <property type="match status" value="1"/>
</dbReference>